<dbReference type="PANTHER" id="PTHR22893:SF93">
    <property type="entry name" value="HYPOTHETICAL OXIDOREDUCTASE (EUROFUNG)"/>
    <property type="match status" value="1"/>
</dbReference>
<dbReference type="STRING" id="2070753.A0A3A3A3B2"/>
<evidence type="ECO:0000259" key="5">
    <source>
        <dbReference type="Pfam" id="PF00724"/>
    </source>
</evidence>
<dbReference type="InterPro" id="IPR045247">
    <property type="entry name" value="Oye-like"/>
</dbReference>
<dbReference type="FunFam" id="3.20.20.70:FF:000059">
    <property type="entry name" value="N-ethylmaleimide reductase, FMN-linked"/>
    <property type="match status" value="1"/>
</dbReference>
<evidence type="ECO:0000256" key="3">
    <source>
        <dbReference type="ARBA" id="ARBA00023002"/>
    </source>
</evidence>
<organism evidence="6 7">
    <name type="scientific">Aspergillus sclerotialis</name>
    <dbReference type="NCBI Taxonomy" id="2070753"/>
    <lineage>
        <taxon>Eukaryota</taxon>
        <taxon>Fungi</taxon>
        <taxon>Dikarya</taxon>
        <taxon>Ascomycota</taxon>
        <taxon>Pezizomycotina</taxon>
        <taxon>Eurotiomycetes</taxon>
        <taxon>Eurotiomycetidae</taxon>
        <taxon>Eurotiales</taxon>
        <taxon>Aspergillaceae</taxon>
        <taxon>Aspergillus</taxon>
        <taxon>Aspergillus subgen. Polypaecilum</taxon>
    </lineage>
</organism>
<sequence>MTVHSASGEKSQLFQPLAINNGKVKLQHRVIHAPMTRNRGVPQSTTNTPENPNRVWYPGDLMVEYYSQRTTPGGLIISEGIPPSMESNGMPGVPGLWTEQQAAGWKKVVDGVHAQGGYIYCQLWHAGRVTLPQMTGYPPVSASASAWDSPTEVFPYPPVGSTEQIPLAAHPPIELTVPHIKQTIQDYCKAAETAMKIGFDGVELHGGNGYLPEQFLSSNINKRTDEYGGTPEKRCRFVLELMDELAKTIGEENLSIRLSPFGLFNQTRGEQRLETWTYLCEQLKQTHPNLSYVSFIEPRYEQIFSYEEKDSFLKSWGLANVDLSRFRKIFGSTPFFSGGGWNQTNSWGVLEDGRYDALLYGRFFTSNPDLVERLKKGIPFAPYERSRFYGPFEDNSICYTDYKKAEQGTGENGHVENGHTEIKITTQQ</sequence>
<feature type="region of interest" description="Disordered" evidence="4">
    <location>
        <begin position="407"/>
        <end position="428"/>
    </location>
</feature>
<comment type="similarity">
    <text evidence="2">Belongs to the NADH:flavin oxidoreductase/NADH oxidase family.</text>
</comment>
<comment type="cofactor">
    <cofactor evidence="1">
        <name>FMN</name>
        <dbReference type="ChEBI" id="CHEBI:58210"/>
    </cofactor>
</comment>
<comment type="caution">
    <text evidence="6">The sequence shown here is derived from an EMBL/GenBank/DDBJ whole genome shotgun (WGS) entry which is preliminary data.</text>
</comment>
<dbReference type="OrthoDB" id="276546at2759"/>
<dbReference type="InterPro" id="IPR001155">
    <property type="entry name" value="OxRdtase_FMN_N"/>
</dbReference>
<dbReference type="GO" id="GO:0010181">
    <property type="term" value="F:FMN binding"/>
    <property type="evidence" value="ECO:0007669"/>
    <property type="project" value="InterPro"/>
</dbReference>
<dbReference type="CDD" id="cd02933">
    <property type="entry name" value="OYE_like_FMN"/>
    <property type="match status" value="1"/>
</dbReference>
<dbReference type="Gene3D" id="3.20.20.70">
    <property type="entry name" value="Aldolase class I"/>
    <property type="match status" value="1"/>
</dbReference>
<dbReference type="EMBL" id="MVGC01000103">
    <property type="protein sequence ID" value="RJE23841.1"/>
    <property type="molecule type" value="Genomic_DNA"/>
</dbReference>
<reference evidence="7" key="1">
    <citation type="submission" date="2017-02" db="EMBL/GenBank/DDBJ databases">
        <authorList>
            <person name="Tafer H."/>
            <person name="Lopandic K."/>
        </authorList>
    </citation>
    <scope>NUCLEOTIDE SEQUENCE [LARGE SCALE GENOMIC DNA]</scope>
    <source>
        <strain evidence="7">CBS 366.77</strain>
    </source>
</reference>
<dbReference type="InterPro" id="IPR013785">
    <property type="entry name" value="Aldolase_TIM"/>
</dbReference>
<dbReference type="Proteomes" id="UP000266188">
    <property type="component" value="Unassembled WGS sequence"/>
</dbReference>
<keyword evidence="3" id="KW-0560">Oxidoreductase</keyword>
<evidence type="ECO:0000256" key="2">
    <source>
        <dbReference type="ARBA" id="ARBA00005979"/>
    </source>
</evidence>
<dbReference type="AlphaFoldDB" id="A0A3A3A3B2"/>
<protein>
    <submittedName>
        <fullName evidence="6">12-oxophytodienoate reductase</fullName>
    </submittedName>
</protein>
<evidence type="ECO:0000313" key="7">
    <source>
        <dbReference type="Proteomes" id="UP000266188"/>
    </source>
</evidence>
<feature type="domain" description="NADH:flavin oxidoreductase/NADH oxidase N-terminal" evidence="5">
    <location>
        <begin position="12"/>
        <end position="379"/>
    </location>
</feature>
<accession>A0A3A3A3B2</accession>
<proteinExistence type="inferred from homology"/>
<dbReference type="SUPFAM" id="SSF51395">
    <property type="entry name" value="FMN-linked oxidoreductases"/>
    <property type="match status" value="1"/>
</dbReference>
<gene>
    <name evidence="6" type="ORF">PHISCL_03813</name>
</gene>
<feature type="compositionally biased region" description="Basic and acidic residues" evidence="4">
    <location>
        <begin position="413"/>
        <end position="422"/>
    </location>
</feature>
<dbReference type="Pfam" id="PF00724">
    <property type="entry name" value="Oxidored_FMN"/>
    <property type="match status" value="1"/>
</dbReference>
<evidence type="ECO:0000256" key="1">
    <source>
        <dbReference type="ARBA" id="ARBA00001917"/>
    </source>
</evidence>
<evidence type="ECO:0000256" key="4">
    <source>
        <dbReference type="SAM" id="MobiDB-lite"/>
    </source>
</evidence>
<dbReference type="GO" id="GO:0005829">
    <property type="term" value="C:cytosol"/>
    <property type="evidence" value="ECO:0007669"/>
    <property type="project" value="UniProtKB-ARBA"/>
</dbReference>
<dbReference type="PANTHER" id="PTHR22893">
    <property type="entry name" value="NADH OXIDOREDUCTASE-RELATED"/>
    <property type="match status" value="1"/>
</dbReference>
<dbReference type="GO" id="GO:0016628">
    <property type="term" value="F:oxidoreductase activity, acting on the CH-CH group of donors, NAD or NADP as acceptor"/>
    <property type="evidence" value="ECO:0007669"/>
    <property type="project" value="UniProtKB-ARBA"/>
</dbReference>
<evidence type="ECO:0000313" key="6">
    <source>
        <dbReference type="EMBL" id="RJE23841.1"/>
    </source>
</evidence>
<name>A0A3A3A3B2_9EURO</name>
<keyword evidence="7" id="KW-1185">Reference proteome</keyword>